<dbReference type="RefSeq" id="WP_051487596.1">
    <property type="nucleotide sequence ID" value="NZ_AQQW01000004.1"/>
</dbReference>
<proteinExistence type="predicted"/>
<feature type="domain" description="TonB C-terminal" evidence="6">
    <location>
        <begin position="261"/>
        <end position="348"/>
    </location>
</feature>
<dbReference type="PROSITE" id="PS52015">
    <property type="entry name" value="TONB_CTD"/>
    <property type="match status" value="1"/>
</dbReference>
<feature type="region of interest" description="Disordered" evidence="5">
    <location>
        <begin position="136"/>
        <end position="268"/>
    </location>
</feature>
<sequence length="348" mass="35050">MSVAATDIPSGGIGKALALAGAVLVHAAAGWALLDRAPDIEIEAGRGGAAARLGTFADLAVGTLSAEKPREITRAESAGQNAPAATAPRPEPTEPIRAARASEVIEAGRSEATPTRSETAAPQAPVHADGMLSAGSAAVPEVSQSDRAEPAAPPDPAAALTPEAPTSALAADSPDTAAVARSLRPARRSAAFEARHRPAPEPEPAPRRQAEPQRQARPEPAAPPAAGTAERNARRGATTETPSPNATQQGTRSGQGQQAGNAAASNYRGAVMRRISRLGPLRTNRSGTAQVRFTVSGSGALAGIEIAASSGSGALDGAALAHIRQAAPFPPPPAGAPRTFTIRLAARR</sequence>
<evidence type="ECO:0000256" key="5">
    <source>
        <dbReference type="SAM" id="MobiDB-lite"/>
    </source>
</evidence>
<evidence type="ECO:0000259" key="6">
    <source>
        <dbReference type="PROSITE" id="PS52015"/>
    </source>
</evidence>
<dbReference type="GO" id="GO:0016020">
    <property type="term" value="C:membrane"/>
    <property type="evidence" value="ECO:0007669"/>
    <property type="project" value="UniProtKB-SubCell"/>
</dbReference>
<feature type="compositionally biased region" description="Low complexity" evidence="5">
    <location>
        <begin position="218"/>
        <end position="230"/>
    </location>
</feature>
<dbReference type="Gene3D" id="3.30.1150.10">
    <property type="match status" value="1"/>
</dbReference>
<feature type="compositionally biased region" description="Low complexity" evidence="5">
    <location>
        <begin position="246"/>
        <end position="266"/>
    </location>
</feature>
<accession>W4HLE5</accession>
<evidence type="ECO:0000256" key="4">
    <source>
        <dbReference type="ARBA" id="ARBA00023136"/>
    </source>
</evidence>
<dbReference type="STRING" id="1379903.ATO8_08551"/>
<dbReference type="InterPro" id="IPR037682">
    <property type="entry name" value="TonB_C"/>
</dbReference>
<dbReference type="Proteomes" id="UP000019063">
    <property type="component" value="Unassembled WGS sequence"/>
</dbReference>
<comment type="caution">
    <text evidence="7">The sequence shown here is derived from an EMBL/GenBank/DDBJ whole genome shotgun (WGS) entry which is preliminary data.</text>
</comment>
<feature type="compositionally biased region" description="Low complexity" evidence="5">
    <location>
        <begin position="157"/>
        <end position="192"/>
    </location>
</feature>
<keyword evidence="4" id="KW-0472">Membrane</keyword>
<dbReference type="AlphaFoldDB" id="W4HLE5"/>
<keyword evidence="2" id="KW-0812">Transmembrane</keyword>
<dbReference type="SUPFAM" id="SSF74653">
    <property type="entry name" value="TolA/TonB C-terminal domain"/>
    <property type="match status" value="1"/>
</dbReference>
<dbReference type="EMBL" id="AQQW01000004">
    <property type="protein sequence ID" value="ETW13248.1"/>
    <property type="molecule type" value="Genomic_DNA"/>
</dbReference>
<dbReference type="Pfam" id="PF03544">
    <property type="entry name" value="TonB_C"/>
    <property type="match status" value="1"/>
</dbReference>
<dbReference type="PATRIC" id="fig|1317118.6.peg.1775"/>
<dbReference type="NCBIfam" id="TIGR01352">
    <property type="entry name" value="tonB_Cterm"/>
    <property type="match status" value="1"/>
</dbReference>
<keyword evidence="8" id="KW-1185">Reference proteome</keyword>
<gene>
    <name evidence="7" type="ORF">ATO8_08551</name>
</gene>
<dbReference type="InterPro" id="IPR006260">
    <property type="entry name" value="TonB/TolA_C"/>
</dbReference>
<feature type="region of interest" description="Disordered" evidence="5">
    <location>
        <begin position="74"/>
        <end position="96"/>
    </location>
</feature>
<protein>
    <submittedName>
        <fullName evidence="7">TonB-like protein</fullName>
    </submittedName>
</protein>
<comment type="subcellular location">
    <subcellularLocation>
        <location evidence="1">Membrane</location>
        <topology evidence="1">Single-pass membrane protein</topology>
    </subcellularLocation>
</comment>
<dbReference type="eggNOG" id="COG0810">
    <property type="taxonomic scope" value="Bacteria"/>
</dbReference>
<evidence type="ECO:0000256" key="3">
    <source>
        <dbReference type="ARBA" id="ARBA00022989"/>
    </source>
</evidence>
<reference evidence="7 8" key="1">
    <citation type="journal article" date="2014" name="Antonie Van Leeuwenhoek">
        <title>Roseivivax atlanticus sp. nov., isolated from surface seawater of the Atlantic Ocean.</title>
        <authorList>
            <person name="Li G."/>
            <person name="Lai Q."/>
            <person name="Liu X."/>
            <person name="Sun F."/>
            <person name="Shao Z."/>
        </authorList>
    </citation>
    <scope>NUCLEOTIDE SEQUENCE [LARGE SCALE GENOMIC DNA]</scope>
    <source>
        <strain evidence="7 8">22II-s10s</strain>
    </source>
</reference>
<evidence type="ECO:0000313" key="8">
    <source>
        <dbReference type="Proteomes" id="UP000019063"/>
    </source>
</evidence>
<organism evidence="7 8">
    <name type="scientific">Roseivivax marinus</name>
    <dbReference type="NCBI Taxonomy" id="1379903"/>
    <lineage>
        <taxon>Bacteria</taxon>
        <taxon>Pseudomonadati</taxon>
        <taxon>Pseudomonadota</taxon>
        <taxon>Alphaproteobacteria</taxon>
        <taxon>Rhodobacterales</taxon>
        <taxon>Roseobacteraceae</taxon>
        <taxon>Roseivivax</taxon>
    </lineage>
</organism>
<evidence type="ECO:0000256" key="1">
    <source>
        <dbReference type="ARBA" id="ARBA00004167"/>
    </source>
</evidence>
<dbReference type="GO" id="GO:0055085">
    <property type="term" value="P:transmembrane transport"/>
    <property type="evidence" value="ECO:0007669"/>
    <property type="project" value="InterPro"/>
</dbReference>
<name>W4HLE5_9RHOB</name>
<keyword evidence="3" id="KW-1133">Transmembrane helix</keyword>
<evidence type="ECO:0000256" key="2">
    <source>
        <dbReference type="ARBA" id="ARBA00022692"/>
    </source>
</evidence>
<feature type="compositionally biased region" description="Basic and acidic residues" evidence="5">
    <location>
        <begin position="193"/>
        <end position="217"/>
    </location>
</feature>
<evidence type="ECO:0000313" key="7">
    <source>
        <dbReference type="EMBL" id="ETW13248.1"/>
    </source>
</evidence>